<gene>
    <name evidence="2" type="ORF">KUDE01_032012</name>
    <name evidence="3" type="ORF">KUDE01_032031</name>
</gene>
<sequence>MSLVLMVPHEEHVRPQRALSCIVISTESKSTNALIPEVKGHLAADSADTHEEEELRQNRWNQRKQHPEEPGTQRNQELEPRGTRTQRNHWNQD</sequence>
<proteinExistence type="predicted"/>
<reference evidence="2" key="1">
    <citation type="submission" date="2023-04" db="EMBL/GenBank/DDBJ databases">
        <title>Chromosome-level genome of Chaenocephalus aceratus.</title>
        <authorList>
            <person name="Park H."/>
        </authorList>
    </citation>
    <scope>NUCLEOTIDE SEQUENCE</scope>
    <source>
        <strain evidence="2">DE</strain>
        <tissue evidence="2">Muscle</tissue>
    </source>
</reference>
<name>A0AAD9ESY0_DISEL</name>
<feature type="region of interest" description="Disordered" evidence="1">
    <location>
        <begin position="43"/>
        <end position="93"/>
    </location>
</feature>
<keyword evidence="4" id="KW-1185">Reference proteome</keyword>
<evidence type="ECO:0000313" key="4">
    <source>
        <dbReference type="Proteomes" id="UP001228049"/>
    </source>
</evidence>
<dbReference type="EMBL" id="JASDAP010000058">
    <property type="protein sequence ID" value="KAK1875886.1"/>
    <property type="molecule type" value="Genomic_DNA"/>
</dbReference>
<protein>
    <submittedName>
        <fullName evidence="2">Acetyltransferase</fullName>
    </submittedName>
</protein>
<feature type="compositionally biased region" description="Polar residues" evidence="1">
    <location>
        <begin position="83"/>
        <end position="93"/>
    </location>
</feature>
<accession>A0AAD9ESY0</accession>
<dbReference type="EMBL" id="JASDAP010000058">
    <property type="protein sequence ID" value="KAK1875905.1"/>
    <property type="molecule type" value="Genomic_DNA"/>
</dbReference>
<comment type="caution">
    <text evidence="2">The sequence shown here is derived from an EMBL/GenBank/DDBJ whole genome shotgun (WGS) entry which is preliminary data.</text>
</comment>
<dbReference type="Proteomes" id="UP001228049">
    <property type="component" value="Unassembled WGS sequence"/>
</dbReference>
<evidence type="ECO:0000313" key="3">
    <source>
        <dbReference type="EMBL" id="KAK1875905.1"/>
    </source>
</evidence>
<feature type="compositionally biased region" description="Basic and acidic residues" evidence="1">
    <location>
        <begin position="43"/>
        <end position="57"/>
    </location>
</feature>
<organism evidence="2 4">
    <name type="scientific">Dissostichus eleginoides</name>
    <name type="common">Patagonian toothfish</name>
    <name type="synonym">Dissostichus amissus</name>
    <dbReference type="NCBI Taxonomy" id="100907"/>
    <lineage>
        <taxon>Eukaryota</taxon>
        <taxon>Metazoa</taxon>
        <taxon>Chordata</taxon>
        <taxon>Craniata</taxon>
        <taxon>Vertebrata</taxon>
        <taxon>Euteleostomi</taxon>
        <taxon>Actinopterygii</taxon>
        <taxon>Neopterygii</taxon>
        <taxon>Teleostei</taxon>
        <taxon>Neoteleostei</taxon>
        <taxon>Acanthomorphata</taxon>
        <taxon>Eupercaria</taxon>
        <taxon>Perciformes</taxon>
        <taxon>Notothenioidei</taxon>
        <taxon>Nototheniidae</taxon>
        <taxon>Dissostichus</taxon>
    </lineage>
</organism>
<feature type="compositionally biased region" description="Basic and acidic residues" evidence="1">
    <location>
        <begin position="65"/>
        <end position="82"/>
    </location>
</feature>
<evidence type="ECO:0000313" key="2">
    <source>
        <dbReference type="EMBL" id="KAK1875886.1"/>
    </source>
</evidence>
<evidence type="ECO:0000256" key="1">
    <source>
        <dbReference type="SAM" id="MobiDB-lite"/>
    </source>
</evidence>
<dbReference type="AlphaFoldDB" id="A0AAD9ESY0"/>